<evidence type="ECO:0000256" key="3">
    <source>
        <dbReference type="ARBA" id="ARBA00004613"/>
    </source>
</evidence>
<evidence type="ECO:0000259" key="10">
    <source>
        <dbReference type="SMART" id="SM00085"/>
    </source>
</evidence>
<evidence type="ECO:0000256" key="7">
    <source>
        <dbReference type="ARBA" id="ARBA00022963"/>
    </source>
</evidence>
<dbReference type="InterPro" id="IPR033113">
    <property type="entry name" value="PLA2_histidine"/>
</dbReference>
<dbReference type="InterPro" id="IPR016090">
    <property type="entry name" value="PLA2-like_dom"/>
</dbReference>
<evidence type="ECO:0000256" key="9">
    <source>
        <dbReference type="ARBA" id="ARBA00023145"/>
    </source>
</evidence>
<comment type="catalytic activity">
    <reaction evidence="1">
        <text>a 1,2-diacyl-sn-glycero-3-phosphocholine + H2O = a 1-acyl-sn-glycero-3-phosphocholine + a fatty acid + H(+)</text>
        <dbReference type="Rhea" id="RHEA:15801"/>
        <dbReference type="ChEBI" id="CHEBI:15377"/>
        <dbReference type="ChEBI" id="CHEBI:15378"/>
        <dbReference type="ChEBI" id="CHEBI:28868"/>
        <dbReference type="ChEBI" id="CHEBI:57643"/>
        <dbReference type="ChEBI" id="CHEBI:58168"/>
        <dbReference type="EC" id="3.1.1.4"/>
    </reaction>
</comment>
<keyword evidence="5" id="KW-0964">Secreted</keyword>
<dbReference type="CDD" id="cd04704">
    <property type="entry name" value="PLA2_bee_venom_like"/>
    <property type="match status" value="1"/>
</dbReference>
<accession>A0ABM1B3S1</accession>
<keyword evidence="8" id="KW-0443">Lipid metabolism</keyword>
<keyword evidence="9" id="KW-0865">Zymogen</keyword>
<comment type="subcellular location">
    <subcellularLocation>
        <location evidence="3">Secreted</location>
    </subcellularLocation>
</comment>
<dbReference type="PROSITE" id="PS00118">
    <property type="entry name" value="PA2_HIS"/>
    <property type="match status" value="1"/>
</dbReference>
<name>A0ABM1B3S1_LIMPO</name>
<evidence type="ECO:0000256" key="5">
    <source>
        <dbReference type="ARBA" id="ARBA00022525"/>
    </source>
</evidence>
<dbReference type="Pfam" id="PF05826">
    <property type="entry name" value="Phospholip_A2_2"/>
    <property type="match status" value="1"/>
</dbReference>
<dbReference type="Proteomes" id="UP000694941">
    <property type="component" value="Unplaced"/>
</dbReference>
<feature type="domain" description="Phospholipase A2-like central" evidence="10">
    <location>
        <begin position="1"/>
        <end position="133"/>
    </location>
</feature>
<protein>
    <submittedName>
        <fullName evidence="12">Phospholipase A2-like</fullName>
    </submittedName>
</protein>
<dbReference type="GeneID" id="106459169"/>
<evidence type="ECO:0000256" key="8">
    <source>
        <dbReference type="ARBA" id="ARBA00023098"/>
    </source>
</evidence>
<keyword evidence="7" id="KW-0442">Lipid degradation</keyword>
<reference evidence="12" key="1">
    <citation type="submission" date="2025-08" db="UniProtKB">
        <authorList>
            <consortium name="RefSeq"/>
        </authorList>
    </citation>
    <scope>IDENTIFICATION</scope>
    <source>
        <tissue evidence="12">Muscle</tissue>
    </source>
</reference>
<proteinExistence type="inferred from homology"/>
<evidence type="ECO:0000256" key="4">
    <source>
        <dbReference type="ARBA" id="ARBA00009659"/>
    </source>
</evidence>
<dbReference type="SUPFAM" id="SSF48619">
    <property type="entry name" value="Phospholipase A2, PLA2"/>
    <property type="match status" value="1"/>
</dbReference>
<comment type="similarity">
    <text evidence="4">Belongs to the phospholipase A2 family. Group III subfamily.</text>
</comment>
<comment type="cofactor">
    <cofactor evidence="2">
        <name>Ca(2+)</name>
        <dbReference type="ChEBI" id="CHEBI:29108"/>
    </cofactor>
</comment>
<sequence length="157" mass="18068">MAKCKVTGRNLLTIYHPLFTKGTKWCGPGNVSKGYDDLGKKAKTDMCCRDHDTCDDFMTAGETKHGLTNNAKYTRLNCKCDEEFRKCLTSVNTSTAQAVGKFYFNVVQNKCYKLDYLQIKCLSWGGLFKRSCQEYELDTTKQKTWQFFDAIEFKKPK</sequence>
<dbReference type="RefSeq" id="XP_013774218.1">
    <property type="nucleotide sequence ID" value="XM_013918764.1"/>
</dbReference>
<evidence type="ECO:0000256" key="6">
    <source>
        <dbReference type="ARBA" id="ARBA00022837"/>
    </source>
</evidence>
<evidence type="ECO:0000313" key="11">
    <source>
        <dbReference type="Proteomes" id="UP000694941"/>
    </source>
</evidence>
<dbReference type="PANTHER" id="PTHR12253">
    <property type="entry name" value="RH14732P"/>
    <property type="match status" value="1"/>
</dbReference>
<dbReference type="InterPro" id="IPR036444">
    <property type="entry name" value="PLipase_A2_dom_sf"/>
</dbReference>
<gene>
    <name evidence="12" type="primary">LOC106459169</name>
</gene>
<dbReference type="Gene3D" id="1.20.90.10">
    <property type="entry name" value="Phospholipase A2 domain"/>
    <property type="match status" value="1"/>
</dbReference>
<keyword evidence="6" id="KW-0106">Calcium</keyword>
<dbReference type="SMART" id="SM00085">
    <property type="entry name" value="PA2c"/>
    <property type="match status" value="1"/>
</dbReference>
<evidence type="ECO:0000256" key="1">
    <source>
        <dbReference type="ARBA" id="ARBA00001604"/>
    </source>
</evidence>
<organism evidence="11 12">
    <name type="scientific">Limulus polyphemus</name>
    <name type="common">Atlantic horseshoe crab</name>
    <dbReference type="NCBI Taxonomy" id="6850"/>
    <lineage>
        <taxon>Eukaryota</taxon>
        <taxon>Metazoa</taxon>
        <taxon>Ecdysozoa</taxon>
        <taxon>Arthropoda</taxon>
        <taxon>Chelicerata</taxon>
        <taxon>Merostomata</taxon>
        <taxon>Xiphosura</taxon>
        <taxon>Limulidae</taxon>
        <taxon>Limulus</taxon>
    </lineage>
</organism>
<evidence type="ECO:0000256" key="2">
    <source>
        <dbReference type="ARBA" id="ARBA00001913"/>
    </source>
</evidence>
<keyword evidence="11" id="KW-1185">Reference proteome</keyword>
<evidence type="ECO:0000313" key="12">
    <source>
        <dbReference type="RefSeq" id="XP_013774218.1"/>
    </source>
</evidence>